<dbReference type="SUPFAM" id="SSF53850">
    <property type="entry name" value="Periplasmic binding protein-like II"/>
    <property type="match status" value="1"/>
</dbReference>
<dbReference type="Gene3D" id="3.40.190.10">
    <property type="entry name" value="Periplasmic binding protein-like II"/>
    <property type="match status" value="1"/>
</dbReference>
<name>A0A498BZ84_9GAMM</name>
<sequence>MTRLRRLKELRGRIIPITFPGANNHAGRRRAFHAWGMPCWLAAVFLLVGLAGVPAAGADDDAVYLVAHPDVSTRSLNRDNSRAMFAMRQRNWPDGASARVYVLPDSHPVHARFTKERLRVFPHQLRLSWDRAVFSGTGQAPREVGSLSEMRERVATTPGAMGYLTKEYLDERVQVIDVR</sequence>
<evidence type="ECO:0000313" key="2">
    <source>
        <dbReference type="Proteomes" id="UP000275461"/>
    </source>
</evidence>
<accession>A0A498BZ84</accession>
<evidence type="ECO:0000313" key="1">
    <source>
        <dbReference type="EMBL" id="RLK48845.1"/>
    </source>
</evidence>
<comment type="caution">
    <text evidence="1">The sequence shown here is derived from an EMBL/GenBank/DDBJ whole genome shotgun (WGS) entry which is preliminary data.</text>
</comment>
<keyword evidence="2" id="KW-1185">Reference proteome</keyword>
<dbReference type="RefSeq" id="WP_245971150.1">
    <property type="nucleotide sequence ID" value="NZ_RCDA01000002.1"/>
</dbReference>
<dbReference type="AlphaFoldDB" id="A0A498BZ84"/>
<dbReference type="EMBL" id="RCDA01000002">
    <property type="protein sequence ID" value="RLK48845.1"/>
    <property type="molecule type" value="Genomic_DNA"/>
</dbReference>
<gene>
    <name evidence="1" type="ORF">DFR31_1960</name>
</gene>
<proteinExistence type="predicted"/>
<protein>
    <submittedName>
        <fullName evidence="1">Uncharacterized protein</fullName>
    </submittedName>
</protein>
<dbReference type="Proteomes" id="UP000275461">
    <property type="component" value="Unassembled WGS sequence"/>
</dbReference>
<reference evidence="1 2" key="1">
    <citation type="submission" date="2018-10" db="EMBL/GenBank/DDBJ databases">
        <title>Genomic Encyclopedia of Type Strains, Phase IV (KMG-IV): sequencing the most valuable type-strain genomes for metagenomic binning, comparative biology and taxonomic classification.</title>
        <authorList>
            <person name="Goeker M."/>
        </authorList>
    </citation>
    <scope>NUCLEOTIDE SEQUENCE [LARGE SCALE GENOMIC DNA]</scope>
    <source>
        <strain evidence="1 2">DSM 12769</strain>
    </source>
</reference>
<organism evidence="1 2">
    <name type="scientific">Alkalispirillum mobile</name>
    <dbReference type="NCBI Taxonomy" id="85925"/>
    <lineage>
        <taxon>Bacteria</taxon>
        <taxon>Pseudomonadati</taxon>
        <taxon>Pseudomonadota</taxon>
        <taxon>Gammaproteobacteria</taxon>
        <taxon>Chromatiales</taxon>
        <taxon>Ectothiorhodospiraceae</taxon>
        <taxon>Alkalispirillum</taxon>
    </lineage>
</organism>